<dbReference type="AlphaFoldDB" id="X0TAS4"/>
<evidence type="ECO:0000313" key="1">
    <source>
        <dbReference type="EMBL" id="GAF73165.1"/>
    </source>
</evidence>
<dbReference type="EMBL" id="BARS01005422">
    <property type="protein sequence ID" value="GAF73165.1"/>
    <property type="molecule type" value="Genomic_DNA"/>
</dbReference>
<sequence>MTTAFSSPILYDKPAQEINTLLASTFDDQYPVCFTGEEEEETFPVVYENDGTRVNFRVMPNNTRSLSFFTIEGELVEQEEYHLVAPMAITCWVNLEDYNTSSDYNFDYTTEIIRDVYNVLRGYGCYDLSINVNDPFEGFSMLQARTHMMRPYSGFKISFNKIIRVCTT</sequence>
<accession>X0TAS4</accession>
<gene>
    <name evidence="1" type="ORF">S01H1_10631</name>
</gene>
<name>X0TAS4_9ZZZZ</name>
<organism evidence="1">
    <name type="scientific">marine sediment metagenome</name>
    <dbReference type="NCBI Taxonomy" id="412755"/>
    <lineage>
        <taxon>unclassified sequences</taxon>
        <taxon>metagenomes</taxon>
        <taxon>ecological metagenomes</taxon>
    </lineage>
</organism>
<proteinExistence type="predicted"/>
<comment type="caution">
    <text evidence="1">The sequence shown here is derived from an EMBL/GenBank/DDBJ whole genome shotgun (WGS) entry which is preliminary data.</text>
</comment>
<reference evidence="1" key="1">
    <citation type="journal article" date="2014" name="Front. Microbiol.">
        <title>High frequency of phylogenetically diverse reductive dehalogenase-homologous genes in deep subseafloor sedimentary metagenomes.</title>
        <authorList>
            <person name="Kawai M."/>
            <person name="Futagami T."/>
            <person name="Toyoda A."/>
            <person name="Takaki Y."/>
            <person name="Nishi S."/>
            <person name="Hori S."/>
            <person name="Arai W."/>
            <person name="Tsubouchi T."/>
            <person name="Morono Y."/>
            <person name="Uchiyama I."/>
            <person name="Ito T."/>
            <person name="Fujiyama A."/>
            <person name="Inagaki F."/>
            <person name="Takami H."/>
        </authorList>
    </citation>
    <scope>NUCLEOTIDE SEQUENCE</scope>
    <source>
        <strain evidence="1">Expedition CK06-06</strain>
    </source>
</reference>
<protein>
    <submittedName>
        <fullName evidence="1">Uncharacterized protein</fullName>
    </submittedName>
</protein>